<feature type="transmembrane region" description="Helical" evidence="5">
    <location>
        <begin position="273"/>
        <end position="293"/>
    </location>
</feature>
<keyword evidence="2 5" id="KW-0812">Transmembrane</keyword>
<evidence type="ECO:0000259" key="6">
    <source>
        <dbReference type="PROSITE" id="PS50850"/>
    </source>
</evidence>
<keyword evidence="8" id="KW-1185">Reference proteome</keyword>
<dbReference type="InterPro" id="IPR011701">
    <property type="entry name" value="MFS"/>
</dbReference>
<dbReference type="PANTHER" id="PTHR23501">
    <property type="entry name" value="MAJOR FACILITATOR SUPERFAMILY"/>
    <property type="match status" value="1"/>
</dbReference>
<feature type="transmembrane region" description="Helical" evidence="5">
    <location>
        <begin position="232"/>
        <end position="252"/>
    </location>
</feature>
<comment type="subcellular location">
    <subcellularLocation>
        <location evidence="1">Cell membrane</location>
        <topology evidence="1">Multi-pass membrane protein</topology>
    </subcellularLocation>
</comment>
<protein>
    <submittedName>
        <fullName evidence="7">MFS transporter</fullName>
    </submittedName>
</protein>
<feature type="transmembrane region" description="Helical" evidence="5">
    <location>
        <begin position="433"/>
        <end position="454"/>
    </location>
</feature>
<evidence type="ECO:0000256" key="1">
    <source>
        <dbReference type="ARBA" id="ARBA00004651"/>
    </source>
</evidence>
<evidence type="ECO:0000256" key="5">
    <source>
        <dbReference type="SAM" id="Phobius"/>
    </source>
</evidence>
<dbReference type="GO" id="GO:0005886">
    <property type="term" value="C:plasma membrane"/>
    <property type="evidence" value="ECO:0007669"/>
    <property type="project" value="UniProtKB-SubCell"/>
</dbReference>
<gene>
    <name evidence="7" type="ORF">IT882_05370</name>
</gene>
<dbReference type="RefSeq" id="WP_195693477.1">
    <property type="nucleotide sequence ID" value="NZ_CP064760.1"/>
</dbReference>
<dbReference type="KEGG" id="msf:IT882_05370"/>
<dbReference type="SUPFAM" id="SSF103473">
    <property type="entry name" value="MFS general substrate transporter"/>
    <property type="match status" value="1"/>
</dbReference>
<dbReference type="InterPro" id="IPR036259">
    <property type="entry name" value="MFS_trans_sf"/>
</dbReference>
<feature type="transmembrane region" description="Helical" evidence="5">
    <location>
        <begin position="109"/>
        <end position="129"/>
    </location>
</feature>
<feature type="transmembrane region" description="Helical" evidence="5">
    <location>
        <begin position="84"/>
        <end position="103"/>
    </location>
</feature>
<feature type="domain" description="Major facilitator superfamily (MFS) profile" evidence="6">
    <location>
        <begin position="18"/>
        <end position="459"/>
    </location>
</feature>
<dbReference type="AlphaFoldDB" id="A0A7S8N016"/>
<reference evidence="7 8" key="1">
    <citation type="submission" date="2020-11" db="EMBL/GenBank/DDBJ databases">
        <title>Amino acid is mineralized and recycled by bacteria in oceanic microbiome.</title>
        <authorList>
            <person name="Zheng L.Y."/>
        </authorList>
    </citation>
    <scope>NUCLEOTIDE SEQUENCE [LARGE SCALE GENOMIC DNA]</scope>
    <source>
        <strain evidence="7 8">A32-1</strain>
    </source>
</reference>
<feature type="transmembrane region" description="Helical" evidence="5">
    <location>
        <begin position="53"/>
        <end position="72"/>
    </location>
</feature>
<dbReference type="GO" id="GO:0022857">
    <property type="term" value="F:transmembrane transporter activity"/>
    <property type="evidence" value="ECO:0007669"/>
    <property type="project" value="InterPro"/>
</dbReference>
<evidence type="ECO:0000256" key="3">
    <source>
        <dbReference type="ARBA" id="ARBA00022989"/>
    </source>
</evidence>
<feature type="transmembrane region" description="Helical" evidence="5">
    <location>
        <begin position="141"/>
        <end position="164"/>
    </location>
</feature>
<dbReference type="PANTHER" id="PTHR23501:SF197">
    <property type="entry name" value="COMD"/>
    <property type="match status" value="1"/>
</dbReference>
<feature type="transmembrane region" description="Helical" evidence="5">
    <location>
        <begin position="364"/>
        <end position="387"/>
    </location>
</feature>
<name>A0A7S8N016_9MICO</name>
<evidence type="ECO:0000256" key="2">
    <source>
        <dbReference type="ARBA" id="ARBA00022692"/>
    </source>
</evidence>
<sequence length="468" mass="46773">MTEAQPARVRMSRRSVIALVTLVIATLGAALPLSMVAPTLAITADQFGTTAAESSWTLTIVLVVAATTTPVIGRLGDAFGPGRVLLILIPIVMVGLAIAGLASSMGELIAGRALQGLGGGVFPLAVALARHAVPEARRAMAVGLLTATFATGTGLGVVIAGVLVDRIGTQALAWVPFALLAVAEVMALGLISAPRTQREPLHLAPSLLLAAGIAVLLFAVTEAPRSDAEVVLTAASLGVGAAIIAVWAWLVMTRSASAGMSHLRIRALWSSHLTSAFFGAALFATFVALPVYVEVQGTTPGPLTPATLAGLLLLPATAAMAAVAPLTGILRRRLGRRGPAVLGAAATVIGGIILAAGAHTLASLLAGSILLGAGVAAGSAAIINVLVDVTDDDTLASVSGVNIAARQIGGAFGAAGCASLLATSGERPDLDAYTLAFGLIAVLAVAALLASLLIPARQVPAFVKPEGR</sequence>
<keyword evidence="4 5" id="KW-0472">Membrane</keyword>
<dbReference type="InterPro" id="IPR020846">
    <property type="entry name" value="MFS_dom"/>
</dbReference>
<dbReference type="EMBL" id="CP064760">
    <property type="protein sequence ID" value="QPE05460.1"/>
    <property type="molecule type" value="Genomic_DNA"/>
</dbReference>
<dbReference type="Proteomes" id="UP000594480">
    <property type="component" value="Chromosome"/>
</dbReference>
<feature type="transmembrane region" description="Helical" evidence="5">
    <location>
        <begin position="203"/>
        <end position="220"/>
    </location>
</feature>
<keyword evidence="3 5" id="KW-1133">Transmembrane helix</keyword>
<dbReference type="PROSITE" id="PS50850">
    <property type="entry name" value="MFS"/>
    <property type="match status" value="1"/>
</dbReference>
<dbReference type="Gene3D" id="1.20.1250.20">
    <property type="entry name" value="MFS general substrate transporter like domains"/>
    <property type="match status" value="1"/>
</dbReference>
<evidence type="ECO:0000313" key="8">
    <source>
        <dbReference type="Proteomes" id="UP000594480"/>
    </source>
</evidence>
<proteinExistence type="predicted"/>
<evidence type="ECO:0000313" key="7">
    <source>
        <dbReference type="EMBL" id="QPE05460.1"/>
    </source>
</evidence>
<feature type="transmembrane region" description="Helical" evidence="5">
    <location>
        <begin position="399"/>
        <end position="421"/>
    </location>
</feature>
<feature type="transmembrane region" description="Helical" evidence="5">
    <location>
        <begin position="170"/>
        <end position="191"/>
    </location>
</feature>
<feature type="transmembrane region" description="Helical" evidence="5">
    <location>
        <begin position="340"/>
        <end position="358"/>
    </location>
</feature>
<organism evidence="7 8">
    <name type="scientific">Microbacterium schleiferi</name>
    <dbReference type="NCBI Taxonomy" id="69362"/>
    <lineage>
        <taxon>Bacteria</taxon>
        <taxon>Bacillati</taxon>
        <taxon>Actinomycetota</taxon>
        <taxon>Actinomycetes</taxon>
        <taxon>Micrococcales</taxon>
        <taxon>Microbacteriaceae</taxon>
        <taxon>Microbacterium</taxon>
    </lineage>
</organism>
<evidence type="ECO:0000256" key="4">
    <source>
        <dbReference type="ARBA" id="ARBA00023136"/>
    </source>
</evidence>
<accession>A0A7S8N016</accession>
<feature type="transmembrane region" description="Helical" evidence="5">
    <location>
        <begin position="305"/>
        <end position="328"/>
    </location>
</feature>
<dbReference type="Pfam" id="PF07690">
    <property type="entry name" value="MFS_1"/>
    <property type="match status" value="1"/>
</dbReference>